<dbReference type="InterPro" id="IPR013597">
    <property type="entry name" value="Mat_intron_G2"/>
</dbReference>
<dbReference type="Proteomes" id="UP000019184">
    <property type="component" value="Unassembled WGS sequence"/>
</dbReference>
<keyword evidence="3" id="KW-1185">Reference proteome</keyword>
<dbReference type="Pfam" id="PF08388">
    <property type="entry name" value="GIIM"/>
    <property type="match status" value="1"/>
</dbReference>
<dbReference type="EMBL" id="CBTK010000107">
    <property type="protein sequence ID" value="CDH44869.1"/>
    <property type="molecule type" value="Genomic_DNA"/>
</dbReference>
<evidence type="ECO:0000313" key="3">
    <source>
        <dbReference type="Proteomes" id="UP000019184"/>
    </source>
</evidence>
<comment type="caution">
    <text evidence="2">The sequence shown here is derived from an EMBL/GenBank/DDBJ whole genome shotgun (WGS) entry which is preliminary data.</text>
</comment>
<evidence type="ECO:0000259" key="1">
    <source>
        <dbReference type="Pfam" id="PF08388"/>
    </source>
</evidence>
<proteinExistence type="predicted"/>
<dbReference type="AlphaFoldDB" id="A0A7U7GAH6"/>
<sequence length="66" mass="7441">MAKQENLIGLLNPMIRGWANYHQGAVAKETFAKVDHEIWRIIPPVNFPVIGIVGQAGKMNITWLDQ</sequence>
<reference evidence="2 3" key="1">
    <citation type="journal article" date="2014" name="ISME J.">
        <title>Candidatus Competibacter-lineage genomes retrieved from metagenomes reveal functional metabolic diversity.</title>
        <authorList>
            <person name="McIlroy S.J."/>
            <person name="Albertsen M."/>
            <person name="Andresen E.K."/>
            <person name="Saunders A.M."/>
            <person name="Kristiansen R."/>
            <person name="Stokholm-Bjerregaard M."/>
            <person name="Nielsen K.L."/>
            <person name="Nielsen P.H."/>
        </authorList>
    </citation>
    <scope>NUCLEOTIDE SEQUENCE [LARGE SCALE GENOMIC DNA]</scope>
    <source>
        <strain evidence="2 3">Run_B_J11</strain>
    </source>
</reference>
<feature type="domain" description="Group II intron maturase-specific" evidence="1">
    <location>
        <begin position="3"/>
        <end position="40"/>
    </location>
</feature>
<protein>
    <recommendedName>
        <fullName evidence="1">Group II intron maturase-specific domain-containing protein</fullName>
    </recommendedName>
</protein>
<accession>A0A7U7GAH6</accession>
<organism evidence="2 3">
    <name type="scientific">Candidatus Contendobacter odensis Run_B_J11</name>
    <dbReference type="NCBI Taxonomy" id="1400861"/>
    <lineage>
        <taxon>Bacteria</taxon>
        <taxon>Pseudomonadati</taxon>
        <taxon>Pseudomonadota</taxon>
        <taxon>Gammaproteobacteria</taxon>
        <taxon>Candidatus Competibacteraceae</taxon>
        <taxon>Candidatus Contendibacter</taxon>
    </lineage>
</organism>
<evidence type="ECO:0000313" key="2">
    <source>
        <dbReference type="EMBL" id="CDH44869.1"/>
    </source>
</evidence>
<name>A0A7U7GAH6_9GAMM</name>
<gene>
    <name evidence="2" type="ORF">BN874_1950006</name>
</gene>